<proteinExistence type="predicted"/>
<protein>
    <submittedName>
        <fullName evidence="1">DNA topoisomerase 2</fullName>
    </submittedName>
</protein>
<evidence type="ECO:0000313" key="1">
    <source>
        <dbReference type="EMBL" id="KAI7987076.1"/>
    </source>
</evidence>
<gene>
    <name evidence="1" type="ORF">LOK49_LG13G01410</name>
</gene>
<name>A0ACC0FGH7_9ERIC</name>
<dbReference type="Proteomes" id="UP001060215">
    <property type="component" value="Chromosome 14"/>
</dbReference>
<evidence type="ECO:0000313" key="2">
    <source>
        <dbReference type="Proteomes" id="UP001060215"/>
    </source>
</evidence>
<accession>A0ACC0FGH7</accession>
<reference evidence="1 2" key="1">
    <citation type="journal article" date="2022" name="Plant J.">
        <title>Chromosome-level genome of Camellia lanceoleosa provides a valuable resource for understanding genome evolution and self-incompatibility.</title>
        <authorList>
            <person name="Gong W."/>
            <person name="Xiao S."/>
            <person name="Wang L."/>
            <person name="Liao Z."/>
            <person name="Chang Y."/>
            <person name="Mo W."/>
            <person name="Hu G."/>
            <person name="Li W."/>
            <person name="Zhao G."/>
            <person name="Zhu H."/>
            <person name="Hu X."/>
            <person name="Ji K."/>
            <person name="Xiang X."/>
            <person name="Song Q."/>
            <person name="Yuan D."/>
            <person name="Jin S."/>
            <person name="Zhang L."/>
        </authorList>
    </citation>
    <scope>NUCLEOTIDE SEQUENCE [LARGE SCALE GENOMIC DNA]</scope>
    <source>
        <strain evidence="1">SQ_2022a</strain>
    </source>
</reference>
<dbReference type="EMBL" id="CM045771">
    <property type="protein sequence ID" value="KAI7987076.1"/>
    <property type="molecule type" value="Genomic_DNA"/>
</dbReference>
<organism evidence="1 2">
    <name type="scientific">Camellia lanceoleosa</name>
    <dbReference type="NCBI Taxonomy" id="1840588"/>
    <lineage>
        <taxon>Eukaryota</taxon>
        <taxon>Viridiplantae</taxon>
        <taxon>Streptophyta</taxon>
        <taxon>Embryophyta</taxon>
        <taxon>Tracheophyta</taxon>
        <taxon>Spermatophyta</taxon>
        <taxon>Magnoliopsida</taxon>
        <taxon>eudicotyledons</taxon>
        <taxon>Gunneridae</taxon>
        <taxon>Pentapetalae</taxon>
        <taxon>asterids</taxon>
        <taxon>Ericales</taxon>
        <taxon>Theaceae</taxon>
        <taxon>Camellia</taxon>
    </lineage>
</organism>
<keyword evidence="2" id="KW-1185">Reference proteome</keyword>
<comment type="caution">
    <text evidence="1">The sequence shown here is derived from an EMBL/GenBank/DDBJ whole genome shotgun (WGS) entry which is preliminary data.</text>
</comment>
<sequence length="301" mass="33695">MRGEGSLSPSSRLFAASMEGLRSEIVAMDALGPDERGSTKARDLCDQESLVLFSFHTIPPWTHPIQFNLIFMRFIDDIVTLHQMAGISVVGRNYYGVFPLRGKLLNVREASHKQIMENAEIQSIKQILGLHHGKQYDSVKTLRYGHLMIMTEVVSERLLRLRKVPLNIGRRYGVIECDPLVRKGLDRTLGATAVNLVAGEKPADVYSGIAARVLDIMRKAAQKDPEALNLILLTSSELSELRDLLKQSLVNDAGKDLFLSLYSSWCHSPMAIISLCLLTQVPYITRFDGCEAWHERAQGSF</sequence>